<dbReference type="GO" id="GO:0005886">
    <property type="term" value="C:plasma membrane"/>
    <property type="evidence" value="ECO:0007669"/>
    <property type="project" value="UniProtKB-SubCell"/>
</dbReference>
<dbReference type="Proteomes" id="UP000294739">
    <property type="component" value="Unassembled WGS sequence"/>
</dbReference>
<feature type="domain" description="ABC transmembrane type-1" evidence="8">
    <location>
        <begin position="100"/>
        <end position="297"/>
    </location>
</feature>
<comment type="subcellular location">
    <subcellularLocation>
        <location evidence="1 7">Cell membrane</location>
        <topology evidence="1 7">Multi-pass membrane protein</topology>
    </subcellularLocation>
</comment>
<protein>
    <submittedName>
        <fullName evidence="9">ABC transporter permease</fullName>
    </submittedName>
</protein>
<keyword evidence="6 7" id="KW-0472">Membrane</keyword>
<dbReference type="InParanoid" id="A0A4R5DEG3"/>
<evidence type="ECO:0000256" key="1">
    <source>
        <dbReference type="ARBA" id="ARBA00004651"/>
    </source>
</evidence>
<evidence type="ECO:0000256" key="5">
    <source>
        <dbReference type="ARBA" id="ARBA00022989"/>
    </source>
</evidence>
<dbReference type="GO" id="GO:0055085">
    <property type="term" value="P:transmembrane transport"/>
    <property type="evidence" value="ECO:0007669"/>
    <property type="project" value="InterPro"/>
</dbReference>
<feature type="transmembrane region" description="Helical" evidence="7">
    <location>
        <begin position="278"/>
        <end position="304"/>
    </location>
</feature>
<dbReference type="Gene3D" id="1.10.3720.10">
    <property type="entry name" value="MetI-like"/>
    <property type="match status" value="1"/>
</dbReference>
<dbReference type="InterPro" id="IPR035906">
    <property type="entry name" value="MetI-like_sf"/>
</dbReference>
<dbReference type="PROSITE" id="PS50928">
    <property type="entry name" value="ABC_TM1"/>
    <property type="match status" value="1"/>
</dbReference>
<gene>
    <name evidence="9" type="ORF">E1269_07705</name>
</gene>
<evidence type="ECO:0000313" key="9">
    <source>
        <dbReference type="EMBL" id="TDE12169.1"/>
    </source>
</evidence>
<dbReference type="Pfam" id="PF19300">
    <property type="entry name" value="BPD_transp_1_N"/>
    <property type="match status" value="1"/>
</dbReference>
<comment type="similarity">
    <text evidence="7">Belongs to the binding-protein-dependent transport system permease family.</text>
</comment>
<evidence type="ECO:0000256" key="4">
    <source>
        <dbReference type="ARBA" id="ARBA00022692"/>
    </source>
</evidence>
<dbReference type="PANTHER" id="PTHR43163:SF6">
    <property type="entry name" value="DIPEPTIDE TRANSPORT SYSTEM PERMEASE PROTEIN DPPB-RELATED"/>
    <property type="match status" value="1"/>
</dbReference>
<evidence type="ECO:0000256" key="3">
    <source>
        <dbReference type="ARBA" id="ARBA00022475"/>
    </source>
</evidence>
<evidence type="ECO:0000256" key="2">
    <source>
        <dbReference type="ARBA" id="ARBA00022448"/>
    </source>
</evidence>
<dbReference type="EMBL" id="SMKZ01000008">
    <property type="protein sequence ID" value="TDE12169.1"/>
    <property type="molecule type" value="Genomic_DNA"/>
</dbReference>
<dbReference type="OrthoDB" id="9778910at2"/>
<feature type="transmembrane region" description="Helical" evidence="7">
    <location>
        <begin position="232"/>
        <end position="258"/>
    </location>
</feature>
<dbReference type="RefSeq" id="WP_131893059.1">
    <property type="nucleotide sequence ID" value="NZ_SMKZ01000008.1"/>
</dbReference>
<reference evidence="9 10" key="1">
    <citation type="submission" date="2019-03" db="EMBL/GenBank/DDBJ databases">
        <title>Draft genome sequences of novel Actinobacteria.</title>
        <authorList>
            <person name="Sahin N."/>
            <person name="Ay H."/>
            <person name="Saygin H."/>
        </authorList>
    </citation>
    <scope>NUCLEOTIDE SEQUENCE [LARGE SCALE GENOMIC DNA]</scope>
    <source>
        <strain evidence="9 10">5K138</strain>
    </source>
</reference>
<feature type="transmembrane region" description="Helical" evidence="7">
    <location>
        <begin position="104"/>
        <end position="127"/>
    </location>
</feature>
<keyword evidence="10" id="KW-1185">Reference proteome</keyword>
<dbReference type="CDD" id="cd06261">
    <property type="entry name" value="TM_PBP2"/>
    <property type="match status" value="1"/>
</dbReference>
<evidence type="ECO:0000256" key="7">
    <source>
        <dbReference type="RuleBase" id="RU363032"/>
    </source>
</evidence>
<evidence type="ECO:0000259" key="8">
    <source>
        <dbReference type="PROSITE" id="PS50928"/>
    </source>
</evidence>
<keyword evidence="5 7" id="KW-1133">Transmembrane helix</keyword>
<comment type="caution">
    <text evidence="9">The sequence shown here is derived from an EMBL/GenBank/DDBJ whole genome shotgun (WGS) entry which is preliminary data.</text>
</comment>
<proteinExistence type="inferred from homology"/>
<keyword evidence="2 7" id="KW-0813">Transport</keyword>
<evidence type="ECO:0000313" key="10">
    <source>
        <dbReference type="Proteomes" id="UP000294739"/>
    </source>
</evidence>
<name>A0A4R5DEG3_9ACTN</name>
<dbReference type="AlphaFoldDB" id="A0A4R5DEG3"/>
<organism evidence="9 10">
    <name type="scientific">Jiangella asiatica</name>
    <dbReference type="NCBI Taxonomy" id="2530372"/>
    <lineage>
        <taxon>Bacteria</taxon>
        <taxon>Bacillati</taxon>
        <taxon>Actinomycetota</taxon>
        <taxon>Actinomycetes</taxon>
        <taxon>Jiangellales</taxon>
        <taxon>Jiangellaceae</taxon>
        <taxon>Jiangella</taxon>
    </lineage>
</organism>
<accession>A0A4R5DEG3</accession>
<keyword evidence="4 7" id="KW-0812">Transmembrane</keyword>
<dbReference type="InterPro" id="IPR045621">
    <property type="entry name" value="BPD_transp_1_N"/>
</dbReference>
<evidence type="ECO:0000256" key="6">
    <source>
        <dbReference type="ARBA" id="ARBA00023136"/>
    </source>
</evidence>
<dbReference type="PANTHER" id="PTHR43163">
    <property type="entry name" value="DIPEPTIDE TRANSPORT SYSTEM PERMEASE PROTEIN DPPB-RELATED"/>
    <property type="match status" value="1"/>
</dbReference>
<feature type="transmembrane region" description="Helical" evidence="7">
    <location>
        <begin position="166"/>
        <end position="187"/>
    </location>
</feature>
<keyword evidence="3" id="KW-1003">Cell membrane</keyword>
<feature type="transmembrane region" description="Helical" evidence="7">
    <location>
        <begin position="139"/>
        <end position="160"/>
    </location>
</feature>
<dbReference type="InterPro" id="IPR000515">
    <property type="entry name" value="MetI-like"/>
</dbReference>
<dbReference type="SUPFAM" id="SSF161098">
    <property type="entry name" value="MetI-like"/>
    <property type="match status" value="1"/>
</dbReference>
<dbReference type="Pfam" id="PF00528">
    <property type="entry name" value="BPD_transp_1"/>
    <property type="match status" value="1"/>
</dbReference>
<sequence>MTRLILKRIVHAVPLLFLITLVAFALGNAAPSDPARMALAAGGTGVQIDERDVELKRIELGLDRPLPERYLTWLGDLVQGDLGESFTSGRSVTALFVERFPASLMLAVLAMVVAIAVGVPLGMASAVRPNGLIDYSSRLLALACVSLPAFWIALMAIALFAAKLHLVPAIGQLTFAGAILPILVLSLRPLGRLIRLMQTTTAEVLRSEHVKVTRGKGLGEFAIMRRHVLPNAILPIVAVIGLDLAVLIANSAVVEWVFAWPGVGRLGVEAALAGDLPVLMAFTVVVSVVVLLTTLLVDITYALMDPRIREEVRA</sequence>